<evidence type="ECO:0000256" key="5">
    <source>
        <dbReference type="ARBA" id="ARBA00022723"/>
    </source>
</evidence>
<dbReference type="InterPro" id="IPR012675">
    <property type="entry name" value="Beta-grasp_dom_sf"/>
</dbReference>
<sequence length="267" mass="28963">MLHVLSNAFGNGRGEGKLSELGPQAPTFQRARGVFDPWLWPRLRPHSITPPRPHHCPTSSCPCFTPAPPLPPYPTSSHPVPPPPLSAPHPRSFPFPPSLLHAAKQLFMAGRRRRKGGGGIEALGPLGGGKCWGGHFFHVGASALEHPRMTVHFINRDGERLTATAKEGESLLEVVVNQNLSIDGFGACEGTLACSTCHLIFEEDVFQKLDAITDEELDMLDLAYGLTDTSRLGCQVCVKKAMDGLTVQVPAEVADMRRELEVGKQSK</sequence>
<dbReference type="AlphaFoldDB" id="A0A452HGM3"/>
<evidence type="ECO:0000256" key="4">
    <source>
        <dbReference type="ARBA" id="ARBA00022714"/>
    </source>
</evidence>
<dbReference type="Proteomes" id="UP000291020">
    <property type="component" value="Unassembled WGS sequence"/>
</dbReference>
<dbReference type="GO" id="GO:0046872">
    <property type="term" value="F:metal ion binding"/>
    <property type="evidence" value="ECO:0007669"/>
    <property type="project" value="UniProtKB-KW"/>
</dbReference>
<comment type="similarity">
    <text evidence="2">Belongs to the adrenodoxin/putidaredoxin family.</text>
</comment>
<reference evidence="13" key="3">
    <citation type="submission" date="2025-09" db="UniProtKB">
        <authorList>
            <consortium name="Ensembl"/>
        </authorList>
    </citation>
    <scope>IDENTIFICATION</scope>
</reference>
<keyword evidence="8" id="KW-0411">Iron-sulfur</keyword>
<evidence type="ECO:0000256" key="1">
    <source>
        <dbReference type="ARBA" id="ARBA00004305"/>
    </source>
</evidence>
<dbReference type="PANTHER" id="PTHR23426">
    <property type="entry name" value="FERREDOXIN/ADRENODOXIN"/>
    <property type="match status" value="1"/>
</dbReference>
<dbReference type="GO" id="GO:0005759">
    <property type="term" value="C:mitochondrial matrix"/>
    <property type="evidence" value="ECO:0007669"/>
    <property type="project" value="UniProtKB-SubCell"/>
</dbReference>
<dbReference type="InterPro" id="IPR036010">
    <property type="entry name" value="2Fe-2S_ferredoxin-like_sf"/>
</dbReference>
<comment type="cofactor">
    <cofactor evidence="10">
        <name>[2Fe-2S] cluster</name>
        <dbReference type="ChEBI" id="CHEBI:190135"/>
    </cofactor>
</comment>
<keyword evidence="7" id="KW-0408">Iron</keyword>
<evidence type="ECO:0000313" key="14">
    <source>
        <dbReference type="Proteomes" id="UP000291020"/>
    </source>
</evidence>
<dbReference type="CDD" id="cd00207">
    <property type="entry name" value="fer2"/>
    <property type="match status" value="1"/>
</dbReference>
<evidence type="ECO:0000259" key="12">
    <source>
        <dbReference type="PROSITE" id="PS51085"/>
    </source>
</evidence>
<keyword evidence="5" id="KW-0479">Metal-binding</keyword>
<keyword evidence="6" id="KW-0249">Electron transport</keyword>
<keyword evidence="9" id="KW-0496">Mitochondrion</keyword>
<name>A0A452HGM3_9SAUR</name>
<dbReference type="Pfam" id="PF00111">
    <property type="entry name" value="Fer2"/>
    <property type="match status" value="1"/>
</dbReference>
<evidence type="ECO:0000256" key="3">
    <source>
        <dbReference type="ARBA" id="ARBA00022448"/>
    </source>
</evidence>
<protein>
    <recommendedName>
        <fullName evidence="12">2Fe-2S ferredoxin-type domain-containing protein</fullName>
    </recommendedName>
</protein>
<dbReference type="InterPro" id="IPR001041">
    <property type="entry name" value="2Fe-2S_ferredoxin-type"/>
</dbReference>
<keyword evidence="3" id="KW-0813">Transport</keyword>
<evidence type="ECO:0000256" key="11">
    <source>
        <dbReference type="SAM" id="MobiDB-lite"/>
    </source>
</evidence>
<dbReference type="GO" id="GO:0051537">
    <property type="term" value="F:2 iron, 2 sulfur cluster binding"/>
    <property type="evidence" value="ECO:0007669"/>
    <property type="project" value="UniProtKB-KW"/>
</dbReference>
<evidence type="ECO:0000256" key="9">
    <source>
        <dbReference type="ARBA" id="ARBA00023128"/>
    </source>
</evidence>
<dbReference type="SUPFAM" id="SSF54292">
    <property type="entry name" value="2Fe-2S ferredoxin-like"/>
    <property type="match status" value="1"/>
</dbReference>
<feature type="domain" description="2Fe-2S ferredoxin-type" evidence="12">
    <location>
        <begin position="149"/>
        <end position="253"/>
    </location>
</feature>
<dbReference type="PRINTS" id="PR00355">
    <property type="entry name" value="ADRENODOXIN"/>
</dbReference>
<evidence type="ECO:0000256" key="7">
    <source>
        <dbReference type="ARBA" id="ARBA00023004"/>
    </source>
</evidence>
<dbReference type="Ensembl" id="ENSGAGT00000016038.1">
    <property type="protein sequence ID" value="ENSGAGP00000014014.1"/>
    <property type="gene ID" value="ENSGAGG00000010629.1"/>
</dbReference>
<organism evidence="13 14">
    <name type="scientific">Gopherus agassizii</name>
    <name type="common">Agassiz's desert tortoise</name>
    <dbReference type="NCBI Taxonomy" id="38772"/>
    <lineage>
        <taxon>Eukaryota</taxon>
        <taxon>Metazoa</taxon>
        <taxon>Chordata</taxon>
        <taxon>Craniata</taxon>
        <taxon>Vertebrata</taxon>
        <taxon>Euteleostomi</taxon>
        <taxon>Archelosauria</taxon>
        <taxon>Testudinata</taxon>
        <taxon>Testudines</taxon>
        <taxon>Cryptodira</taxon>
        <taxon>Durocryptodira</taxon>
        <taxon>Testudinoidea</taxon>
        <taxon>Testudinidae</taxon>
        <taxon>Gopherus</taxon>
    </lineage>
</organism>
<dbReference type="PANTHER" id="PTHR23426:SF70">
    <property type="entry name" value="2FE-2S FERREDOXIN-TYPE DOMAIN-CONTAINING PROTEIN"/>
    <property type="match status" value="1"/>
</dbReference>
<proteinExistence type="inferred from homology"/>
<dbReference type="FunFam" id="3.10.20.30:FF:000013">
    <property type="entry name" value="Adrenodoxin, mitochondrial"/>
    <property type="match status" value="1"/>
</dbReference>
<dbReference type="Gene3D" id="3.10.20.30">
    <property type="match status" value="1"/>
</dbReference>
<evidence type="ECO:0000256" key="10">
    <source>
        <dbReference type="ARBA" id="ARBA00034078"/>
    </source>
</evidence>
<dbReference type="PROSITE" id="PS00814">
    <property type="entry name" value="ADX"/>
    <property type="match status" value="1"/>
</dbReference>
<dbReference type="GO" id="GO:0009055">
    <property type="term" value="F:electron transfer activity"/>
    <property type="evidence" value="ECO:0007669"/>
    <property type="project" value="TreeGrafter"/>
</dbReference>
<keyword evidence="14" id="KW-1185">Reference proteome</keyword>
<dbReference type="GO" id="GO:0140647">
    <property type="term" value="P:P450-containing electron transport chain"/>
    <property type="evidence" value="ECO:0007669"/>
    <property type="project" value="InterPro"/>
</dbReference>
<keyword evidence="4" id="KW-0001">2Fe-2S</keyword>
<reference evidence="14" key="1">
    <citation type="journal article" date="2017" name="PLoS ONE">
        <title>The Agassiz's desert tortoise genome provides a resource for the conservation of a threatened species.</title>
        <authorList>
            <person name="Tollis M."/>
            <person name="DeNardo D.F."/>
            <person name="Cornelius J.A."/>
            <person name="Dolby G.A."/>
            <person name="Edwards T."/>
            <person name="Henen B.T."/>
            <person name="Karl A.E."/>
            <person name="Murphy R.W."/>
            <person name="Kusumi K."/>
        </authorList>
    </citation>
    <scope>NUCLEOTIDE SEQUENCE [LARGE SCALE GENOMIC DNA]</scope>
</reference>
<dbReference type="PROSITE" id="PS51085">
    <property type="entry name" value="2FE2S_FER_2"/>
    <property type="match status" value="1"/>
</dbReference>
<evidence type="ECO:0000256" key="2">
    <source>
        <dbReference type="ARBA" id="ARBA00010914"/>
    </source>
</evidence>
<evidence type="ECO:0000256" key="6">
    <source>
        <dbReference type="ARBA" id="ARBA00022982"/>
    </source>
</evidence>
<dbReference type="InterPro" id="IPR018298">
    <property type="entry name" value="Adrenodoxin_Fe-S_BS"/>
</dbReference>
<evidence type="ECO:0000313" key="13">
    <source>
        <dbReference type="Ensembl" id="ENSGAGP00000014014.1"/>
    </source>
</evidence>
<reference evidence="13" key="2">
    <citation type="submission" date="2025-08" db="UniProtKB">
        <authorList>
            <consortium name="Ensembl"/>
        </authorList>
    </citation>
    <scope>IDENTIFICATION</scope>
</reference>
<comment type="subcellular location">
    <subcellularLocation>
        <location evidence="1">Mitochondrion matrix</location>
    </subcellularLocation>
</comment>
<evidence type="ECO:0000256" key="8">
    <source>
        <dbReference type="ARBA" id="ARBA00023014"/>
    </source>
</evidence>
<feature type="region of interest" description="Disordered" evidence="11">
    <location>
        <begin position="1"/>
        <end position="23"/>
    </location>
</feature>
<accession>A0A452HGM3</accession>
<dbReference type="InterPro" id="IPR001055">
    <property type="entry name" value="Adrenodoxin-like"/>
</dbReference>